<evidence type="ECO:0000313" key="1">
    <source>
        <dbReference type="EMBL" id="EFO80032.1"/>
    </source>
</evidence>
<protein>
    <recommendedName>
        <fullName evidence="3">Gingipain domain-containing protein</fullName>
    </recommendedName>
</protein>
<dbReference type="EMBL" id="ADVR01000092">
    <property type="protein sequence ID" value="EFO80032.1"/>
    <property type="molecule type" value="Genomic_DNA"/>
</dbReference>
<organism evidence="1 2">
    <name type="scientific">Oscillochloris trichoides DG-6</name>
    <dbReference type="NCBI Taxonomy" id="765420"/>
    <lineage>
        <taxon>Bacteria</taxon>
        <taxon>Bacillati</taxon>
        <taxon>Chloroflexota</taxon>
        <taxon>Chloroflexia</taxon>
        <taxon>Chloroflexales</taxon>
        <taxon>Chloroflexineae</taxon>
        <taxon>Oscillochloridaceae</taxon>
        <taxon>Oscillochloris</taxon>
    </lineage>
</organism>
<keyword evidence="2" id="KW-1185">Reference proteome</keyword>
<accession>E1IFL6</accession>
<name>E1IFL6_9CHLR</name>
<proteinExistence type="predicted"/>
<evidence type="ECO:0000313" key="2">
    <source>
        <dbReference type="Proteomes" id="UP000054010"/>
    </source>
</evidence>
<dbReference type="HOGENOM" id="CLU_378052_0_0_0"/>
<dbReference type="eggNOG" id="COG4249">
    <property type="taxonomic scope" value="Bacteria"/>
</dbReference>
<comment type="caution">
    <text evidence="1">The sequence shown here is derived from an EMBL/GenBank/DDBJ whole genome shotgun (WGS) entry which is preliminary data.</text>
</comment>
<dbReference type="STRING" id="765420.OSCT_2117"/>
<dbReference type="eggNOG" id="COG4870">
    <property type="taxonomic scope" value="Bacteria"/>
</dbReference>
<dbReference type="AlphaFoldDB" id="E1IFL6"/>
<dbReference type="Proteomes" id="UP000054010">
    <property type="component" value="Unassembled WGS sequence"/>
</dbReference>
<gene>
    <name evidence="1" type="ORF">OSCT_2117</name>
</gene>
<evidence type="ECO:0008006" key="3">
    <source>
        <dbReference type="Google" id="ProtNLM"/>
    </source>
</evidence>
<reference evidence="1 2" key="1">
    <citation type="journal article" date="2011" name="J. Bacteriol.">
        <title>Draft genome sequence of the anoxygenic filamentous phototrophic bacterium Oscillochloris trichoides subsp. DG-6.</title>
        <authorList>
            <person name="Kuznetsov B.B."/>
            <person name="Ivanovsky R.N."/>
            <person name="Keppen O.I."/>
            <person name="Sukhacheva M.V."/>
            <person name="Bumazhkin B.K."/>
            <person name="Patutina E.O."/>
            <person name="Beletsky A.V."/>
            <person name="Mardanov A.V."/>
            <person name="Baslerov R.V."/>
            <person name="Panteleeva A.N."/>
            <person name="Kolganova T.V."/>
            <person name="Ravin N.V."/>
            <person name="Skryabin K.G."/>
        </authorList>
    </citation>
    <scope>NUCLEOTIDE SEQUENCE [LARGE SCALE GENOMIC DNA]</scope>
    <source>
        <strain evidence="1 2">DG-6</strain>
    </source>
</reference>
<sequence length="733" mass="81349">MLWQGDHDAAVEVVAQALGKNDWLALAAPEQVTDYHVGLNEAGYYIIRDRTNQVIPSLGGNLLSTDPNAAIMVVQCLAHLARYNAVRQITPPDPLAAKLEVEIIDRAHPKQTFVVGEWMNLRIKNCTHERLKISIFDLQPDWGITQILAGAEFAAGEEQILPLQISLPADYATGVDVLKVFATLDATRLDWIEQPALDESLLHPSTCSLQLFFEDLMASLRQSALPTTFSWTTEQVELQITQTPQAPQSIWSSSSSHLDTRLVFNGIDGDTGRYALPPMRITDFMSIIHGKPLLDSLTELSAHTQLSGSAMRGLKEGVNPCDLAASGWGIIFPTYPRTDPNWEKKEREIAMIREALQPLLQLRDHQTQGRFSAWVQGRGKEFRIGVDTKRRYLERHGAGPGPVDPNKVPYYLLIVGSLSDIPYNFQSQLDVQYAVGRIHFPTLEAYANYATNVVDVEVGGMYRPRRTTFFGVANNDDTLTRRSASDLILPLADYFCVERPNWQIQKLRPDQATKATLTHLLGGAQTPAVLFTASHGMQFPQGSPRQLTHQGALLCQDWPGPYEWRDSIPQDFYFAGDDLASGADLRGLIAFFFACYGAGTPQFSGFHTKEMLAAQPFLSHLPISMLGRPHGALAVVSHVDRAWSYSFHWGSAGAQRVVFESMLMRLLDGHPLGSALEFFNQRYAELSTMLHDALEAVHNGQPYDPFDLAGIWTANNDARGYALIGDPAVTVGR</sequence>